<dbReference type="InterPro" id="IPR036291">
    <property type="entry name" value="NAD(P)-bd_dom_sf"/>
</dbReference>
<dbReference type="Pfam" id="PF00107">
    <property type="entry name" value="ADH_zinc_N"/>
    <property type="match status" value="1"/>
</dbReference>
<evidence type="ECO:0000256" key="4">
    <source>
        <dbReference type="ARBA" id="ARBA00023002"/>
    </source>
</evidence>
<reference evidence="6" key="1">
    <citation type="submission" date="2022-10" db="EMBL/GenBank/DDBJ databases">
        <authorList>
            <person name="Chen Y."/>
            <person name="Dougan E. K."/>
            <person name="Chan C."/>
            <person name="Rhodes N."/>
            <person name="Thang M."/>
        </authorList>
    </citation>
    <scope>NUCLEOTIDE SEQUENCE</scope>
</reference>
<dbReference type="EMBL" id="CAMXCT020004698">
    <property type="protein sequence ID" value="CAL1163393.1"/>
    <property type="molecule type" value="Genomic_DNA"/>
</dbReference>
<keyword evidence="4" id="KW-0560">Oxidoreductase</keyword>
<dbReference type="OrthoDB" id="1879366at2759"/>
<keyword evidence="3" id="KW-0862">Zinc</keyword>
<reference evidence="7" key="2">
    <citation type="submission" date="2024-04" db="EMBL/GenBank/DDBJ databases">
        <authorList>
            <person name="Chen Y."/>
            <person name="Shah S."/>
            <person name="Dougan E. K."/>
            <person name="Thang M."/>
            <person name="Chan C."/>
        </authorList>
    </citation>
    <scope>NUCLEOTIDE SEQUENCE [LARGE SCALE GENOMIC DNA]</scope>
</reference>
<evidence type="ECO:0000313" key="9">
    <source>
        <dbReference type="Proteomes" id="UP001152797"/>
    </source>
</evidence>
<feature type="non-terminal residue" evidence="6">
    <location>
        <position position="1"/>
    </location>
</feature>
<accession>A0A9P1GEE6</accession>
<dbReference type="Gene3D" id="3.90.180.10">
    <property type="entry name" value="Medium-chain alcohol dehydrogenases, catalytic domain"/>
    <property type="match status" value="1"/>
</dbReference>
<evidence type="ECO:0000256" key="3">
    <source>
        <dbReference type="ARBA" id="ARBA00022833"/>
    </source>
</evidence>
<dbReference type="FunFam" id="3.40.50.720:FF:000022">
    <property type="entry name" value="Cinnamyl alcohol dehydrogenase"/>
    <property type="match status" value="1"/>
</dbReference>
<comment type="cofactor">
    <cofactor evidence="1">
        <name>Zn(2+)</name>
        <dbReference type="ChEBI" id="CHEBI:29105"/>
    </cofactor>
</comment>
<dbReference type="EMBL" id="CAMXCT010004698">
    <property type="protein sequence ID" value="CAI4010018.1"/>
    <property type="molecule type" value="Genomic_DNA"/>
</dbReference>
<evidence type="ECO:0000256" key="1">
    <source>
        <dbReference type="ARBA" id="ARBA00001947"/>
    </source>
</evidence>
<dbReference type="InterPro" id="IPR013149">
    <property type="entry name" value="ADH-like_C"/>
</dbReference>
<protein>
    <submittedName>
        <fullName evidence="8">Alcohol dehydrogenase</fullName>
    </submittedName>
</protein>
<evidence type="ECO:0000313" key="6">
    <source>
        <dbReference type="EMBL" id="CAI4010018.1"/>
    </source>
</evidence>
<dbReference type="GO" id="GO:0016616">
    <property type="term" value="F:oxidoreductase activity, acting on the CH-OH group of donors, NAD or NADP as acceptor"/>
    <property type="evidence" value="ECO:0007669"/>
    <property type="project" value="InterPro"/>
</dbReference>
<keyword evidence="9" id="KW-1185">Reference proteome</keyword>
<dbReference type="InterPro" id="IPR047109">
    <property type="entry name" value="CAD-like"/>
</dbReference>
<dbReference type="GO" id="GO:0046872">
    <property type="term" value="F:metal ion binding"/>
    <property type="evidence" value="ECO:0007669"/>
    <property type="project" value="UniProtKB-KW"/>
</dbReference>
<comment type="caution">
    <text evidence="6">The sequence shown here is derived from an EMBL/GenBank/DDBJ whole genome shotgun (WGS) entry which is preliminary data.</text>
</comment>
<organism evidence="6">
    <name type="scientific">Cladocopium goreaui</name>
    <dbReference type="NCBI Taxonomy" id="2562237"/>
    <lineage>
        <taxon>Eukaryota</taxon>
        <taxon>Sar</taxon>
        <taxon>Alveolata</taxon>
        <taxon>Dinophyceae</taxon>
        <taxon>Suessiales</taxon>
        <taxon>Symbiodiniaceae</taxon>
        <taxon>Cladocopium</taxon>
    </lineage>
</organism>
<evidence type="ECO:0000313" key="8">
    <source>
        <dbReference type="EMBL" id="CAL4797330.1"/>
    </source>
</evidence>
<keyword evidence="2" id="KW-0479">Metal-binding</keyword>
<dbReference type="Gene3D" id="3.40.50.720">
    <property type="entry name" value="NAD(P)-binding Rossmann-like Domain"/>
    <property type="match status" value="1"/>
</dbReference>
<dbReference type="EMBL" id="CAMXCT030004698">
    <property type="protein sequence ID" value="CAL4797330.1"/>
    <property type="molecule type" value="Genomic_DNA"/>
</dbReference>
<name>A0A9P1GEE6_9DINO</name>
<dbReference type="PANTHER" id="PTHR42683">
    <property type="entry name" value="ALDEHYDE REDUCTASE"/>
    <property type="match status" value="1"/>
</dbReference>
<dbReference type="SUPFAM" id="SSF51735">
    <property type="entry name" value="NAD(P)-binding Rossmann-fold domains"/>
    <property type="match status" value="1"/>
</dbReference>
<evidence type="ECO:0000256" key="2">
    <source>
        <dbReference type="ARBA" id="ARBA00022723"/>
    </source>
</evidence>
<dbReference type="AlphaFoldDB" id="A0A9P1GEE6"/>
<evidence type="ECO:0000313" key="7">
    <source>
        <dbReference type="EMBL" id="CAL1163393.1"/>
    </source>
</evidence>
<gene>
    <name evidence="6" type="ORF">C1SCF055_LOCUS35335</name>
</gene>
<sequence>VVQERFGIKIPKSYPLEMAGPVMCAGITMYDPLKAFKAQPGDKVGIVGLGGLGVMGVKLAKALGCLVVAISRSESKKAFAEKCGAMAFLASSDAAQMDEHYRSFDLILNTIPSDHDESIYTALLKKSGHHVLLGLNSSTFGAFAVNAMTFGASKVTFSGIGGIPNTQEVIDLCDANKIYPEIEIHSVRELNRIYEKLDSSNDAGKRYVLDIANTLNEATFQQGTGTGEKTQISPMAAIPTSAVLKKVASLLAKPVTTFC</sequence>
<evidence type="ECO:0000259" key="5">
    <source>
        <dbReference type="Pfam" id="PF00107"/>
    </source>
</evidence>
<proteinExistence type="predicted"/>
<dbReference type="Proteomes" id="UP001152797">
    <property type="component" value="Unassembled WGS sequence"/>
</dbReference>
<feature type="domain" description="Alcohol dehydrogenase-like C-terminal" evidence="5">
    <location>
        <begin position="51"/>
        <end position="173"/>
    </location>
</feature>